<gene>
    <name evidence="5 7" type="primary">carA</name>
    <name evidence="7" type="ORF">IAC53_07560</name>
</gene>
<evidence type="ECO:0000256" key="4">
    <source>
        <dbReference type="ARBA" id="ARBA00048816"/>
    </source>
</evidence>
<comment type="pathway">
    <text evidence="1 5">Amino-acid biosynthesis; L-arginine biosynthesis; carbamoyl phosphate from bicarbonate: step 1/1.</text>
</comment>
<dbReference type="NCBIfam" id="NF009475">
    <property type="entry name" value="PRK12838.1"/>
    <property type="match status" value="1"/>
</dbReference>
<comment type="caution">
    <text evidence="7">The sequence shown here is derived from an EMBL/GenBank/DDBJ whole genome shotgun (WGS) entry which is preliminary data.</text>
</comment>
<evidence type="ECO:0000256" key="2">
    <source>
        <dbReference type="ARBA" id="ARBA00007800"/>
    </source>
</evidence>
<dbReference type="Proteomes" id="UP000824071">
    <property type="component" value="Unassembled WGS sequence"/>
</dbReference>
<dbReference type="HAMAP" id="MF_01209">
    <property type="entry name" value="CPSase_S_chain"/>
    <property type="match status" value="1"/>
</dbReference>
<dbReference type="EC" id="6.3.5.5" evidence="5"/>
<dbReference type="AlphaFoldDB" id="A0A9D1II17"/>
<feature type="binding site" evidence="5">
    <location>
        <position position="251"/>
    </location>
    <ligand>
        <name>L-glutamine</name>
        <dbReference type="ChEBI" id="CHEBI:58359"/>
    </ligand>
</feature>
<keyword evidence="5" id="KW-0547">Nucleotide-binding</keyword>
<feature type="binding site" evidence="5">
    <location>
        <position position="295"/>
    </location>
    <ligand>
        <name>L-glutamine</name>
        <dbReference type="ChEBI" id="CHEBI:58359"/>
    </ligand>
</feature>
<dbReference type="GO" id="GO:0006207">
    <property type="term" value="P:'de novo' pyrimidine nucleobase biosynthetic process"/>
    <property type="evidence" value="ECO:0007669"/>
    <property type="project" value="InterPro"/>
</dbReference>
<dbReference type="InterPro" id="IPR006274">
    <property type="entry name" value="CarbamoylP_synth_ssu"/>
</dbReference>
<dbReference type="SUPFAM" id="SSF52317">
    <property type="entry name" value="Class I glutamine amidotransferase-like"/>
    <property type="match status" value="1"/>
</dbReference>
<dbReference type="Gene3D" id="3.50.30.20">
    <property type="entry name" value="Carbamoyl-phosphate synthase small subunit, N-terminal domain"/>
    <property type="match status" value="1"/>
</dbReference>
<evidence type="ECO:0000313" key="8">
    <source>
        <dbReference type="Proteomes" id="UP000824071"/>
    </source>
</evidence>
<feature type="binding site" evidence="5">
    <location>
        <position position="254"/>
    </location>
    <ligand>
        <name>L-glutamine</name>
        <dbReference type="ChEBI" id="CHEBI:58359"/>
    </ligand>
</feature>
<feature type="binding site" evidence="5">
    <location>
        <position position="294"/>
    </location>
    <ligand>
        <name>L-glutamine</name>
        <dbReference type="ChEBI" id="CHEBI:58359"/>
    </ligand>
</feature>
<feature type="binding site" evidence="5">
    <location>
        <position position="292"/>
    </location>
    <ligand>
        <name>L-glutamine</name>
        <dbReference type="ChEBI" id="CHEBI:58359"/>
    </ligand>
</feature>
<dbReference type="Gene3D" id="3.40.50.880">
    <property type="match status" value="1"/>
</dbReference>
<evidence type="ECO:0000256" key="3">
    <source>
        <dbReference type="ARBA" id="ARBA00022962"/>
    </source>
</evidence>
<evidence type="ECO:0000256" key="5">
    <source>
        <dbReference type="HAMAP-Rule" id="MF_01209"/>
    </source>
</evidence>
<comment type="pathway">
    <text evidence="5">Pyrimidine metabolism; UMP biosynthesis via de novo pathway; (S)-dihydroorotate from bicarbonate: step 1/3.</text>
</comment>
<dbReference type="PROSITE" id="PS51273">
    <property type="entry name" value="GATASE_TYPE_1"/>
    <property type="match status" value="1"/>
</dbReference>
<keyword evidence="5 7" id="KW-0436">Ligase</keyword>
<dbReference type="PANTHER" id="PTHR43418">
    <property type="entry name" value="MULTIFUNCTIONAL TRYPTOPHAN BIOSYNTHESIS PROTEIN-RELATED"/>
    <property type="match status" value="1"/>
</dbReference>
<reference evidence="7" key="2">
    <citation type="journal article" date="2021" name="PeerJ">
        <title>Extensive microbial diversity within the chicken gut microbiome revealed by metagenomics and culture.</title>
        <authorList>
            <person name="Gilroy R."/>
            <person name="Ravi A."/>
            <person name="Getino M."/>
            <person name="Pursley I."/>
            <person name="Horton D.L."/>
            <person name="Alikhan N.F."/>
            <person name="Baker D."/>
            <person name="Gharbi K."/>
            <person name="Hall N."/>
            <person name="Watson M."/>
            <person name="Adriaenssens E.M."/>
            <person name="Foster-Nyarko E."/>
            <person name="Jarju S."/>
            <person name="Secka A."/>
            <person name="Antonio M."/>
            <person name="Oren A."/>
            <person name="Chaudhuri R.R."/>
            <person name="La Ragione R."/>
            <person name="Hildebrand F."/>
            <person name="Pallen M.J."/>
        </authorList>
    </citation>
    <scope>NUCLEOTIDE SEQUENCE</scope>
    <source>
        <strain evidence="7">ChiGjej1B1-19959</strain>
    </source>
</reference>
<dbReference type="GO" id="GO:0006541">
    <property type="term" value="P:glutamine metabolic process"/>
    <property type="evidence" value="ECO:0007669"/>
    <property type="project" value="InterPro"/>
</dbReference>
<comment type="similarity">
    <text evidence="2 5">Belongs to the CarA family.</text>
</comment>
<protein>
    <recommendedName>
        <fullName evidence="5">Carbamoyl phosphate synthase small chain</fullName>
        <ecNumber evidence="5">6.3.5.5</ecNumber>
    </recommendedName>
    <alternativeName>
        <fullName evidence="5">Carbamoyl phosphate synthetase glutamine chain</fullName>
    </alternativeName>
</protein>
<comment type="catalytic activity">
    <reaction evidence="4 5">
        <text>hydrogencarbonate + L-glutamine + 2 ATP + H2O = carbamoyl phosphate + L-glutamate + 2 ADP + phosphate + 2 H(+)</text>
        <dbReference type="Rhea" id="RHEA:18633"/>
        <dbReference type="ChEBI" id="CHEBI:15377"/>
        <dbReference type="ChEBI" id="CHEBI:15378"/>
        <dbReference type="ChEBI" id="CHEBI:17544"/>
        <dbReference type="ChEBI" id="CHEBI:29985"/>
        <dbReference type="ChEBI" id="CHEBI:30616"/>
        <dbReference type="ChEBI" id="CHEBI:43474"/>
        <dbReference type="ChEBI" id="CHEBI:58228"/>
        <dbReference type="ChEBI" id="CHEBI:58359"/>
        <dbReference type="ChEBI" id="CHEBI:456216"/>
        <dbReference type="EC" id="6.3.5.5"/>
    </reaction>
</comment>
<comment type="subunit">
    <text evidence="5">Composed of two chains; the small (or glutamine) chain promotes the hydrolysis of glutamine to ammonia, which is used by the large (or ammonia) chain to synthesize carbamoyl phosphate. Tetramer of heterodimers (alpha,beta)4.</text>
</comment>
<comment type="catalytic activity">
    <reaction evidence="5">
        <text>L-glutamine + H2O = L-glutamate + NH4(+)</text>
        <dbReference type="Rhea" id="RHEA:15889"/>
        <dbReference type="ChEBI" id="CHEBI:15377"/>
        <dbReference type="ChEBI" id="CHEBI:28938"/>
        <dbReference type="ChEBI" id="CHEBI:29985"/>
        <dbReference type="ChEBI" id="CHEBI:58359"/>
    </reaction>
</comment>
<sequence length="360" mass="39477">MNKGQTPAYLLLEDGSLFTGYSMGKQGTSIGEVVFNTCTASYTSLLSDPTYYGQIVAQTYPLVGNRGVSAENRPSDIMANGYIVREWCDVTDDGELSLDAYLRKQGIVGLCGIDMRRLTRALRDKGYVKGAITDDLSDKEGLLRRIRAYTISGAVHAITTRAPQHVPLANASYRVCVLDYGFPRDILRGLTAQGCELDILPADSTAEQLLALSPDGIFLSDGPADPDDDPALVREISAIIKLGIPVFAVGLGHQMLALANGMEIEKMQKGHRGSNQPVFCTHTGRFMVTEQNHGYAVRRESVRSDTAEILLYNLNDKSVEGLLYRWFSGLSVQFTPSADPDSSTAWVFPRFAEMMEEARK</sequence>
<dbReference type="InterPro" id="IPR029062">
    <property type="entry name" value="Class_I_gatase-like"/>
</dbReference>
<dbReference type="GO" id="GO:0004088">
    <property type="term" value="F:carbamoyl-phosphate synthase (glutamine-hydrolyzing) activity"/>
    <property type="evidence" value="ECO:0007669"/>
    <property type="project" value="UniProtKB-UniRule"/>
</dbReference>
<evidence type="ECO:0000259" key="6">
    <source>
        <dbReference type="SMART" id="SM01097"/>
    </source>
</evidence>
<reference evidence="7" key="1">
    <citation type="submission" date="2020-10" db="EMBL/GenBank/DDBJ databases">
        <authorList>
            <person name="Gilroy R."/>
        </authorList>
    </citation>
    <scope>NUCLEOTIDE SEQUENCE</scope>
    <source>
        <strain evidence="7">ChiGjej1B1-19959</strain>
    </source>
</reference>
<accession>A0A9D1II17</accession>
<comment type="function">
    <text evidence="5">Small subunit of the glutamine-dependent carbamoyl phosphate synthetase (CPSase). CPSase catalyzes the formation of carbamoyl phosphate from the ammonia moiety of glutamine, carbonate, and phosphate donated by ATP, constituting the first step of 2 biosynthetic pathways, one leading to arginine and/or urea and the other to pyrimidine nucleotides. The small subunit (glutamine amidotransferase) binds and cleaves glutamine to supply the large subunit with the substrate ammonia.</text>
</comment>
<dbReference type="SMART" id="SM01097">
    <property type="entry name" value="CPSase_sm_chain"/>
    <property type="match status" value="1"/>
</dbReference>
<comment type="caution">
    <text evidence="5">Lacks conserved residue(s) required for the propagation of feature annotation.</text>
</comment>
<dbReference type="GO" id="GO:0006526">
    <property type="term" value="P:L-arginine biosynthetic process"/>
    <property type="evidence" value="ECO:0007669"/>
    <property type="project" value="UniProtKB-UniRule"/>
</dbReference>
<dbReference type="InterPro" id="IPR036480">
    <property type="entry name" value="CarbP_synth_ssu_N_sf"/>
</dbReference>
<dbReference type="SUPFAM" id="SSF52021">
    <property type="entry name" value="Carbamoyl phosphate synthetase, small subunit N-terminal domain"/>
    <property type="match status" value="1"/>
</dbReference>
<organism evidence="7 8">
    <name type="scientific">Candidatus Fimenecus excrementigallinarum</name>
    <dbReference type="NCBI Taxonomy" id="2840816"/>
    <lineage>
        <taxon>Bacteria</taxon>
        <taxon>Bacillati</taxon>
        <taxon>Bacillota</taxon>
        <taxon>Clostridia</taxon>
        <taxon>Candidatus Fimenecus</taxon>
    </lineage>
</organism>
<name>A0A9D1II17_9FIRM</name>
<dbReference type="InterPro" id="IPR017926">
    <property type="entry name" value="GATASE"/>
</dbReference>
<dbReference type="PRINTS" id="PR00099">
    <property type="entry name" value="CPSGATASE"/>
</dbReference>
<dbReference type="Pfam" id="PF00988">
    <property type="entry name" value="CPSase_sm_chain"/>
    <property type="match status" value="1"/>
</dbReference>
<keyword evidence="5" id="KW-0067">ATP-binding</keyword>
<dbReference type="GO" id="GO:0005524">
    <property type="term" value="F:ATP binding"/>
    <property type="evidence" value="ECO:0007669"/>
    <property type="project" value="UniProtKB-UniRule"/>
</dbReference>
<proteinExistence type="inferred from homology"/>
<evidence type="ECO:0000256" key="1">
    <source>
        <dbReference type="ARBA" id="ARBA00005077"/>
    </source>
</evidence>
<keyword evidence="3 5" id="KW-0315">Glutamine amidotransferase</keyword>
<evidence type="ECO:0000313" key="7">
    <source>
        <dbReference type="EMBL" id="HIU36442.1"/>
    </source>
</evidence>
<dbReference type="Pfam" id="PF00117">
    <property type="entry name" value="GATase"/>
    <property type="match status" value="1"/>
</dbReference>
<dbReference type="InterPro" id="IPR050472">
    <property type="entry name" value="Anth_synth/Amidotransfase"/>
</dbReference>
<dbReference type="InterPro" id="IPR002474">
    <property type="entry name" value="CarbamoylP_synth_ssu_N"/>
</dbReference>
<dbReference type="GO" id="GO:0044205">
    <property type="term" value="P:'de novo' UMP biosynthetic process"/>
    <property type="evidence" value="ECO:0007669"/>
    <property type="project" value="UniProtKB-UniRule"/>
</dbReference>
<feature type="region of interest" description="CPSase" evidence="5">
    <location>
        <begin position="1"/>
        <end position="173"/>
    </location>
</feature>
<keyword evidence="5" id="KW-0665">Pyrimidine biosynthesis</keyword>
<keyword evidence="5" id="KW-0055">Arginine biosynthesis</keyword>
<feature type="binding site" evidence="5">
    <location>
        <position position="222"/>
    </location>
    <ligand>
        <name>L-glutamine</name>
        <dbReference type="ChEBI" id="CHEBI:58359"/>
    </ligand>
</feature>
<keyword evidence="5" id="KW-0028">Amino-acid biosynthesis</keyword>
<feature type="domain" description="Carbamoyl-phosphate synthase small subunit N-terminal" evidence="6">
    <location>
        <begin position="6"/>
        <end position="133"/>
    </location>
</feature>
<dbReference type="PANTHER" id="PTHR43418:SF7">
    <property type="entry name" value="CARBAMOYL-PHOSPHATE SYNTHASE SMALL CHAIN"/>
    <property type="match status" value="1"/>
</dbReference>
<dbReference type="EMBL" id="DVMW01000043">
    <property type="protein sequence ID" value="HIU36442.1"/>
    <property type="molecule type" value="Genomic_DNA"/>
</dbReference>
<dbReference type="NCBIfam" id="TIGR01368">
    <property type="entry name" value="CPSaseIIsmall"/>
    <property type="match status" value="1"/>
</dbReference>